<reference evidence="1 2" key="1">
    <citation type="journal article" date="2016" name="Nat. Commun.">
        <title>Thousands of microbial genomes shed light on interconnected biogeochemical processes in an aquifer system.</title>
        <authorList>
            <person name="Anantharaman K."/>
            <person name="Brown C.T."/>
            <person name="Hug L.A."/>
            <person name="Sharon I."/>
            <person name="Castelle C.J."/>
            <person name="Probst A.J."/>
            <person name="Thomas B.C."/>
            <person name="Singh A."/>
            <person name="Wilkins M.J."/>
            <person name="Karaoz U."/>
            <person name="Brodie E.L."/>
            <person name="Williams K.H."/>
            <person name="Hubbard S.S."/>
            <person name="Banfield J.F."/>
        </authorList>
    </citation>
    <scope>NUCLEOTIDE SEQUENCE [LARGE SCALE GENOMIC DNA]</scope>
</reference>
<evidence type="ECO:0000313" key="2">
    <source>
        <dbReference type="Proteomes" id="UP000176501"/>
    </source>
</evidence>
<sequence>MLKKIFHLVLAALTVLGTIGPVPLLVGIVHAASPNELSYQGRLKDDDGVAVADGSYDFVFTLYTALSGGTADWTESQTLTVTDGYFSAQLGSVDGFLDAAGEEADFTVPLWLAVNVEGETLSPRVAINAVAYSFSSRSIESYASEAAAEADAENFGGRMYFNTTDGNLYAYDSVASDWVDTTAAAGSEDLDDAYNNFGAAAAVVNVDNAQGQGNLSFTMNGADLIMVDSAAETFVTFGDDGVTTIAKGLVANGTVALGDNGDTVTINSSDWDINATGDMTGIGAITADGAVAFTSTLAVTGNTTLTGDLAVNGDDISSDGDLTITVTGGQLLLADSNVFNIGGITGAAYNAISNLGGVADSVNVAADNDLYIQDDLEVDGTSVFDGGVELNGTTAVNAVTTFNASPVFNSTITADGAIEANGGITTQLGSALTLNSGDVDAINIGNDADAESINIGTGAATKTITIGNAISATVLNIDTGTGGMDIDLLGAMSIDGELVVVGGAADGNTATGDGDLYVVGDLEADGIADFDGSFDFDGTTFDADGSGLVSLSSTGSSLTLDALSGIEINASAGAISIGNDSDAQSINVGTAGVRTVNVGNTVGASALNLDTGTGGINLGDSANTKAIDIGGVTNDGADTISIATEGTSADVIAVGNSNAATTLALTGGDDWNMAATGVLTLSSSAAQTTALVITDTDYTNALSIGDNIILGTTAAIDFTNFDVSSTGQIYVAPGMGLDMNVVGGPLEIASAFATSINICNSENCDTVNIAINSDSDTVNIGNATGTTAVNINVGTGGINFGDNATAKAIDIGGVTNDGADTISIATEGTSADVIAVGNSNAATMLALTGGDDWNMTATGVLTLSASLAEATALVITDTDYTNALSIGDNDIIGTTAAINFTNFDVNSSGLITVATGQGIDANAAGSVSVGATNANDVILGNTSGATVINAYTGTGGFNIDLLGVMSMDGELVVVGGVADGNLADGDGDLYVVGDFEADGSSRYDGSVTFTSDMDAFFTGTENLVIQNTTGDAAVDVVSLQVTNTDTTAAAQRGLVITNASNAAVSTTESLLTLNNADGDAVTDGMIMFATGMITDAIDVSATSIVNAVNVGPNVILGTDAAIDFSEFDVASSTGSVTIDDDGNFGVLTVEGTQLDIDSLAFIGAASILSASGMAVTLTGGDNGTDAGDDVVIDSENWNVSATGLIDTNGGLTVSAGDIALTDNSGATWSITNAGVAQLGASVTIAGTADGTDALTLTTGDILVSNGDLDLSGGDFNVVLDANDSASITNSGAQSQLGALVVTNSYVNDADSEGFAVNQTLENYNDDGTSDTRIGADIVVANNAYDAGTDDIIYGLMVASLSGVTAGSATNGNNSDGQEYAVRIGNNWDADFKLGNTETISNQADDMITFSGNDGTNNAQFTLDLDGAVDAIPTITTSAANHLAINSSLSVGVDGTVAENITAAGFAISGGDDLYVEDDLGVDGDTFFDGVVSLGSEQVMTGATPDVSGGVHWNTNNGVPTAITNFTNGHPGQIIFIRVADNNTSLDCTASNLNCGTTDITLASDDFVTFFRDSPGNWQLVSLMDDSDNQNAGSGFDLAEWFPSSEALSAGDVASVDPNADETVRKSQGAYESTVIGIVSTAPGLTLGEPAVGYASQIALAGRVPVNVTEENGAIHSGDYLASSSTHGFAMKATEAGQVIGIAMSSSSGASGQVIVKIANFWYTPPTSSASSLQGSDGAALSAGVLSADAVVVSGNAVFEGSVTVEGHMYGSADMAGRARIVSGDSRVHIPFTNEYASQPIVTATLRTATDIPGYWWVEEENTTGFDLVLDGTLGYDVEFNWIALGVEAGRVSVSDGSSREINVYVVGGGAALELEIPAVVEAPAPSEEPAVEPVVEPVVEAPAPSEEPAVEPVVEPVVEAPAVVEPVEEAVL</sequence>
<protein>
    <submittedName>
        <fullName evidence="1">Uncharacterized protein</fullName>
    </submittedName>
</protein>
<organism evidence="1 2">
    <name type="scientific">Candidatus Uhrbacteria bacterium RIFOXYB2_FULL_57_15</name>
    <dbReference type="NCBI Taxonomy" id="1802422"/>
    <lineage>
        <taxon>Bacteria</taxon>
        <taxon>Candidatus Uhriibacteriota</taxon>
    </lineage>
</organism>
<name>A0A1F7W7G8_9BACT</name>
<dbReference type="EMBL" id="MGFE01000018">
    <property type="protein sequence ID" value="OGL98586.1"/>
    <property type="molecule type" value="Genomic_DNA"/>
</dbReference>
<gene>
    <name evidence="1" type="ORF">A2304_00660</name>
</gene>
<proteinExistence type="predicted"/>
<dbReference type="Proteomes" id="UP000176501">
    <property type="component" value="Unassembled WGS sequence"/>
</dbReference>
<accession>A0A1F7W7G8</accession>
<comment type="caution">
    <text evidence="1">The sequence shown here is derived from an EMBL/GenBank/DDBJ whole genome shotgun (WGS) entry which is preliminary data.</text>
</comment>
<evidence type="ECO:0000313" key="1">
    <source>
        <dbReference type="EMBL" id="OGL98586.1"/>
    </source>
</evidence>